<evidence type="ECO:0000256" key="9">
    <source>
        <dbReference type="ARBA" id="ARBA00022741"/>
    </source>
</evidence>
<dbReference type="SUPFAM" id="SSF52218">
    <property type="entry name" value="Flavoproteins"/>
    <property type="match status" value="1"/>
</dbReference>
<evidence type="ECO:0000256" key="13">
    <source>
        <dbReference type="ARBA" id="ARBA00025368"/>
    </source>
</evidence>
<evidence type="ECO:0000256" key="15">
    <source>
        <dbReference type="SAM" id="MobiDB-lite"/>
    </source>
</evidence>
<evidence type="ECO:0000256" key="8">
    <source>
        <dbReference type="ARBA" id="ARBA00022723"/>
    </source>
</evidence>
<dbReference type="SUPFAM" id="SSF102114">
    <property type="entry name" value="Radical SAM enzymes"/>
    <property type="match status" value="1"/>
</dbReference>
<evidence type="ECO:0000256" key="11">
    <source>
        <dbReference type="ARBA" id="ARBA00023014"/>
    </source>
</evidence>
<dbReference type="InterPro" id="IPR058240">
    <property type="entry name" value="rSAM_sf"/>
</dbReference>
<feature type="compositionally biased region" description="Low complexity" evidence="15">
    <location>
        <begin position="323"/>
        <end position="342"/>
    </location>
</feature>
<feature type="domain" description="Radical SAM core" evidence="17">
    <location>
        <begin position="453"/>
        <end position="696"/>
    </location>
</feature>
<feature type="compositionally biased region" description="Low complexity" evidence="15">
    <location>
        <begin position="779"/>
        <end position="789"/>
    </location>
</feature>
<feature type="compositionally biased region" description="Acidic residues" evidence="15">
    <location>
        <begin position="349"/>
        <end position="374"/>
    </location>
</feature>
<comment type="caution">
    <text evidence="18">The sequence shown here is derived from an EMBL/GenBank/DDBJ whole genome shotgun (WGS) entry which is preliminary data.</text>
</comment>
<dbReference type="InterPro" id="IPR001094">
    <property type="entry name" value="Flavdoxin-like"/>
</dbReference>
<dbReference type="EC" id="4.1.3.44" evidence="4"/>
<keyword evidence="10" id="KW-0408">Iron</keyword>
<evidence type="ECO:0000256" key="3">
    <source>
        <dbReference type="ARBA" id="ARBA00010115"/>
    </source>
</evidence>
<dbReference type="GO" id="GO:0051539">
    <property type="term" value="F:4 iron, 4 sulfur cluster binding"/>
    <property type="evidence" value="ECO:0007669"/>
    <property type="project" value="UniProtKB-KW"/>
</dbReference>
<organism evidence="18 19">
    <name type="scientific">Volvox africanus</name>
    <dbReference type="NCBI Taxonomy" id="51714"/>
    <lineage>
        <taxon>Eukaryota</taxon>
        <taxon>Viridiplantae</taxon>
        <taxon>Chlorophyta</taxon>
        <taxon>core chlorophytes</taxon>
        <taxon>Chlorophyceae</taxon>
        <taxon>CS clade</taxon>
        <taxon>Chlamydomonadales</taxon>
        <taxon>Volvocaceae</taxon>
        <taxon>Volvox</taxon>
    </lineage>
</organism>
<evidence type="ECO:0000256" key="10">
    <source>
        <dbReference type="ARBA" id="ARBA00023004"/>
    </source>
</evidence>
<dbReference type="GO" id="GO:0046872">
    <property type="term" value="F:metal ion binding"/>
    <property type="evidence" value="ECO:0007669"/>
    <property type="project" value="UniProtKB-KW"/>
</dbReference>
<dbReference type="GO" id="GO:0010181">
    <property type="term" value="F:FMN binding"/>
    <property type="evidence" value="ECO:0007669"/>
    <property type="project" value="InterPro"/>
</dbReference>
<dbReference type="PRINTS" id="PR00369">
    <property type="entry name" value="FLAVODOXIN"/>
</dbReference>
<dbReference type="SFLD" id="SFLDS00029">
    <property type="entry name" value="Radical_SAM"/>
    <property type="match status" value="1"/>
</dbReference>
<dbReference type="Gene3D" id="3.40.50.360">
    <property type="match status" value="1"/>
</dbReference>
<evidence type="ECO:0000256" key="2">
    <source>
        <dbReference type="ARBA" id="ARBA00004797"/>
    </source>
</evidence>
<feature type="region of interest" description="Disordered" evidence="15">
    <location>
        <begin position="772"/>
        <end position="795"/>
    </location>
</feature>
<dbReference type="InterPro" id="IPR034556">
    <property type="entry name" value="tRNA_wybutosine-synthase"/>
</dbReference>
<dbReference type="PROSITE" id="PS50902">
    <property type="entry name" value="FLAVODOXIN_LIKE"/>
    <property type="match status" value="1"/>
</dbReference>
<evidence type="ECO:0000259" key="16">
    <source>
        <dbReference type="PROSITE" id="PS50902"/>
    </source>
</evidence>
<evidence type="ECO:0000256" key="14">
    <source>
        <dbReference type="ARBA" id="ARBA00049466"/>
    </source>
</evidence>
<dbReference type="FunFam" id="3.20.20.70:FF:000196">
    <property type="entry name" value="S-adenosyl-L-methionine-dependent tRNA 4-demethylwyosine synthase"/>
    <property type="match status" value="1"/>
</dbReference>
<dbReference type="InterPro" id="IPR013917">
    <property type="entry name" value="tRNA_wybutosine-synth"/>
</dbReference>
<keyword evidence="5" id="KW-0004">4Fe-4S</keyword>
<dbReference type="UniPathway" id="UPA00375"/>
<dbReference type="InterPro" id="IPR029039">
    <property type="entry name" value="Flavoprotein-like_sf"/>
</dbReference>
<evidence type="ECO:0000256" key="1">
    <source>
        <dbReference type="ARBA" id="ARBA00001966"/>
    </source>
</evidence>
<feature type="compositionally biased region" description="Low complexity" evidence="15">
    <location>
        <begin position="392"/>
        <end position="407"/>
    </location>
</feature>
<dbReference type="Gene3D" id="3.20.20.70">
    <property type="entry name" value="Aldolase class I"/>
    <property type="match status" value="1"/>
</dbReference>
<dbReference type="AlphaFoldDB" id="A0A8J4BAA3"/>
<evidence type="ECO:0000313" key="18">
    <source>
        <dbReference type="EMBL" id="GIL57224.1"/>
    </source>
</evidence>
<dbReference type="SFLD" id="SFLDF00284">
    <property type="entry name" value="tRNA_wybutosine-synthesizing"/>
    <property type="match status" value="1"/>
</dbReference>
<keyword evidence="12" id="KW-0456">Lyase</keyword>
<comment type="catalytic activity">
    <reaction evidence="14">
        <text>N(1)-methylguanosine(37) in tRNA(Phe) + pyruvate + S-adenosyl-L-methionine = 4-demethylwyosine(37) in tRNA(Phe) + 5'-deoxyadenosine + L-methionine + CO2 + H2O</text>
        <dbReference type="Rhea" id="RHEA:36347"/>
        <dbReference type="Rhea" id="RHEA-COMP:10164"/>
        <dbReference type="Rhea" id="RHEA-COMP:10165"/>
        <dbReference type="ChEBI" id="CHEBI:15361"/>
        <dbReference type="ChEBI" id="CHEBI:15377"/>
        <dbReference type="ChEBI" id="CHEBI:16526"/>
        <dbReference type="ChEBI" id="CHEBI:17319"/>
        <dbReference type="ChEBI" id="CHEBI:57844"/>
        <dbReference type="ChEBI" id="CHEBI:59789"/>
        <dbReference type="ChEBI" id="CHEBI:64315"/>
        <dbReference type="ChEBI" id="CHEBI:73542"/>
        <dbReference type="EC" id="4.1.3.44"/>
    </reaction>
</comment>
<keyword evidence="8" id="KW-0479">Metal-binding</keyword>
<accession>A0A8J4BAA3</accession>
<comment type="cofactor">
    <cofactor evidence="1">
        <name>[4Fe-4S] cluster</name>
        <dbReference type="ChEBI" id="CHEBI:49883"/>
    </cofactor>
</comment>
<comment type="similarity">
    <text evidence="3">Belongs to the TYW1 family.</text>
</comment>
<dbReference type="GO" id="GO:0031591">
    <property type="term" value="P:wybutosine biosynthetic process"/>
    <property type="evidence" value="ECO:0007669"/>
    <property type="project" value="TreeGrafter"/>
</dbReference>
<evidence type="ECO:0000256" key="6">
    <source>
        <dbReference type="ARBA" id="ARBA00022691"/>
    </source>
</evidence>
<name>A0A8J4BAA3_9CHLO</name>
<protein>
    <recommendedName>
        <fullName evidence="4">tRNA 4-demethylwyosine synthase (AdoMet-dependent)</fullName>
        <ecNumber evidence="4">4.1.3.44</ecNumber>
    </recommendedName>
</protein>
<keyword evidence="6" id="KW-0949">S-adenosyl-L-methionine</keyword>
<sequence length="795" mass="86396">MDLFSYFVLVIKALWLFGLAKASLNLWRTSRARSTSPKANPANLSSENLGRNAIESAAVKAIKTAPTQNGCCAQSGATPPATTNCRHAPEQNQNVSFVKVAAEVVAPSVKILYGTTTGTCKELATHLSELFSVGLLSLSPSVVSVTTCGSANCCRSADAPTAVSAAGAPADLASYEPEQLLSEPADTLVVFLISTYEGGSPPQSAKFFCSWLEDAASDFRLGSAALSHLRFAVWGCGNSLYEGHFNVVARRMDRQLRELGANRFRPLGLGDEEAELDLRQQFVPWAKELVVRELRRWQQQQQQQQQPPTGPAMEVGANGSAVSRAAAGRGAGATEATPTATEDGVHQDMEDEEYEEDYEEEEEEGAGSEMDMEDIGGAGPRRSKARTGAGAGAASAASPGPESGPPEMLNPLIRGSLTKQGYKLIGSHSGVKMCRWTKSMLRGRGGCYKHAFYGIESHRCMEATPSLACANKCVFCWRHHSNPVGKTWKWRMDPPDTIVETALDLHTRMVREYSGVPGVKPEAVAEGLQVRHCALSLVGEPIMYPEINALVDQLHSRGISTFLVTNAQFPDRIEQLNPVTQLYVSVDAATPESLKAVDRPLFSDYWERFTACLSALRSKRQRTVYRLTLVKGWNMAELQAYASLVDLGRPDFIEIKGVTYCGSGAASSLTMANVPYHADVVEFGQAICAARQGDYALACEHAHSCCILLARVDKFLVEGQWHTWIDYEKFQRLVREGGDFGAEDYMLATPSWAVFGSEQAGFDPEQMRVRKVRRHPGKSDSAAVSVAGEAVEEDS</sequence>
<dbReference type="InterPro" id="IPR013785">
    <property type="entry name" value="Aldolase_TIM"/>
</dbReference>
<dbReference type="InterPro" id="IPR007197">
    <property type="entry name" value="rSAM"/>
</dbReference>
<dbReference type="Pfam" id="PF04055">
    <property type="entry name" value="Radical_SAM"/>
    <property type="match status" value="1"/>
</dbReference>
<dbReference type="PANTHER" id="PTHR13930:SF0">
    <property type="entry name" value="S-ADENOSYL-L-METHIONINE-DEPENDENT TRNA 4-DEMETHYLWYOSINE SYNTHASE TYW1-RELATED"/>
    <property type="match status" value="1"/>
</dbReference>
<evidence type="ECO:0000313" key="19">
    <source>
        <dbReference type="Proteomes" id="UP000747399"/>
    </source>
</evidence>
<evidence type="ECO:0000256" key="12">
    <source>
        <dbReference type="ARBA" id="ARBA00023239"/>
    </source>
</evidence>
<dbReference type="PANTHER" id="PTHR13930">
    <property type="entry name" value="S-ADENOSYL-L-METHIONINE-DEPENDENT TRNA 4-DEMETHYLWYOSINE SYNTHASE"/>
    <property type="match status" value="1"/>
</dbReference>
<reference evidence="18" key="1">
    <citation type="journal article" date="2021" name="Proc. Natl. Acad. Sci. U.S.A.">
        <title>Three genomes in the algal genus Volvox reveal the fate of a haploid sex-determining region after a transition to homothallism.</title>
        <authorList>
            <person name="Yamamoto K."/>
            <person name="Hamaji T."/>
            <person name="Kawai-Toyooka H."/>
            <person name="Matsuzaki R."/>
            <person name="Takahashi F."/>
            <person name="Nishimura Y."/>
            <person name="Kawachi M."/>
            <person name="Noguchi H."/>
            <person name="Minakuchi Y."/>
            <person name="Umen J.G."/>
            <person name="Toyoda A."/>
            <person name="Nozaki H."/>
        </authorList>
    </citation>
    <scope>NUCLEOTIDE SEQUENCE</scope>
    <source>
        <strain evidence="18">NIES-3780</strain>
    </source>
</reference>
<keyword evidence="11" id="KW-0411">Iron-sulfur</keyword>
<dbReference type="InterPro" id="IPR008254">
    <property type="entry name" value="Flavodoxin/NO_synth"/>
</dbReference>
<comment type="function">
    <text evidence="13">Probable component of the wybutosine biosynthesis pathway. Wybutosine is a hyper modified guanosine with a tricyclic base found at the 3'-position adjacent to the anticodon of eukaryotic phenylalanine tRNA. Catalyzes the condensation of N-methylguanine with 2 carbon atoms from pyruvate to form the tricyclic 4-demethylwyosine, an intermediate in wybutosine biosynthesis.</text>
</comment>
<keyword evidence="19" id="KW-1185">Reference proteome</keyword>
<feature type="domain" description="Flavodoxin-like" evidence="16">
    <location>
        <begin position="109"/>
        <end position="290"/>
    </location>
</feature>
<evidence type="ECO:0000259" key="17">
    <source>
        <dbReference type="PROSITE" id="PS51918"/>
    </source>
</evidence>
<proteinExistence type="inferred from homology"/>
<evidence type="ECO:0000256" key="7">
    <source>
        <dbReference type="ARBA" id="ARBA00022694"/>
    </source>
</evidence>
<dbReference type="GO" id="GO:0102521">
    <property type="term" value="F:tRNA-4-demethylwyosine synthase activity"/>
    <property type="evidence" value="ECO:0007669"/>
    <property type="project" value="UniProtKB-EC"/>
</dbReference>
<dbReference type="PROSITE" id="PS51918">
    <property type="entry name" value="RADICAL_SAM"/>
    <property type="match status" value="1"/>
</dbReference>
<feature type="region of interest" description="Disordered" evidence="15">
    <location>
        <begin position="323"/>
        <end position="408"/>
    </location>
</feature>
<evidence type="ECO:0000256" key="4">
    <source>
        <dbReference type="ARBA" id="ARBA00012821"/>
    </source>
</evidence>
<keyword evidence="9" id="KW-0547">Nucleotide-binding</keyword>
<dbReference type="Proteomes" id="UP000747399">
    <property type="component" value="Unassembled WGS sequence"/>
</dbReference>
<dbReference type="CDD" id="cd01335">
    <property type="entry name" value="Radical_SAM"/>
    <property type="match status" value="1"/>
</dbReference>
<dbReference type="EMBL" id="BNCO01000027">
    <property type="protein sequence ID" value="GIL57224.1"/>
    <property type="molecule type" value="Genomic_DNA"/>
</dbReference>
<comment type="pathway">
    <text evidence="2">tRNA modification; wybutosine-tRNA(Phe) biosynthesis.</text>
</comment>
<dbReference type="Pfam" id="PF00258">
    <property type="entry name" value="Flavodoxin_1"/>
    <property type="match status" value="1"/>
</dbReference>
<keyword evidence="7" id="KW-0819">tRNA processing</keyword>
<dbReference type="Pfam" id="PF08608">
    <property type="entry name" value="Wyosine_form"/>
    <property type="match status" value="1"/>
</dbReference>
<evidence type="ECO:0000256" key="5">
    <source>
        <dbReference type="ARBA" id="ARBA00022485"/>
    </source>
</evidence>
<gene>
    <name evidence="18" type="ORF">Vafri_12433</name>
</gene>
<dbReference type="SFLD" id="SFLDG01071">
    <property type="entry name" value="tRNA_wybutosine-synthesizing"/>
    <property type="match status" value="1"/>
</dbReference>